<keyword evidence="3" id="KW-0732">Signal</keyword>
<dbReference type="Gene3D" id="3.20.20.80">
    <property type="entry name" value="Glycosidases"/>
    <property type="match status" value="1"/>
</dbReference>
<dbReference type="GO" id="GO:0016787">
    <property type="term" value="F:hydrolase activity"/>
    <property type="evidence" value="ECO:0007669"/>
    <property type="project" value="UniProtKB-KW"/>
</dbReference>
<evidence type="ECO:0000256" key="1">
    <source>
        <dbReference type="ARBA" id="ARBA00010646"/>
    </source>
</evidence>
<dbReference type="RefSeq" id="WP_172343454.1">
    <property type="nucleotide sequence ID" value="NZ_CASYYZ010000098.1"/>
</dbReference>
<dbReference type="EMBL" id="JABKKJ010000001">
    <property type="protein sequence ID" value="NPE23919.1"/>
    <property type="molecule type" value="Genomic_DNA"/>
</dbReference>
<name>A0ABX2AXE1_9BACT</name>
<accession>A0ABX2AXE1</accession>
<dbReference type="SMART" id="SM00698">
    <property type="entry name" value="MORN"/>
    <property type="match status" value="3"/>
</dbReference>
<organism evidence="4 5">
    <name type="scientific">Xylanibacter caecicola</name>
    <dbReference type="NCBI Taxonomy" id="2736294"/>
    <lineage>
        <taxon>Bacteria</taxon>
        <taxon>Pseudomonadati</taxon>
        <taxon>Bacteroidota</taxon>
        <taxon>Bacteroidia</taxon>
        <taxon>Bacteroidales</taxon>
        <taxon>Prevotellaceae</taxon>
        <taxon>Xylanibacter</taxon>
    </lineage>
</organism>
<dbReference type="SUPFAM" id="SSF82185">
    <property type="entry name" value="Histone H3 K4-specific methyltransferase SET7/9 N-terminal domain"/>
    <property type="match status" value="1"/>
</dbReference>
<protein>
    <submittedName>
        <fullName evidence="4">Glycosyl hydrolase family 25</fullName>
    </submittedName>
</protein>
<dbReference type="InterPro" id="IPR017853">
    <property type="entry name" value="GH"/>
</dbReference>
<dbReference type="PANTHER" id="PTHR34135">
    <property type="entry name" value="LYSOZYME"/>
    <property type="match status" value="1"/>
</dbReference>
<feature type="signal peptide" evidence="3">
    <location>
        <begin position="1"/>
        <end position="23"/>
    </location>
</feature>
<evidence type="ECO:0000256" key="2">
    <source>
        <dbReference type="ARBA" id="ARBA00022737"/>
    </source>
</evidence>
<evidence type="ECO:0000313" key="4">
    <source>
        <dbReference type="EMBL" id="NPE23919.1"/>
    </source>
</evidence>
<proteinExistence type="inferred from homology"/>
<dbReference type="InterPro" id="IPR003409">
    <property type="entry name" value="MORN"/>
</dbReference>
<sequence length="396" mass="45045">MKALSSIIITIFTAIAVCCTGHAGHTVTIVRGDTIYRGDTLNGKYHGFGVMEYKRKTVYSGEWKGGKRHGHGTVTDSTGRTIQGLWNNGKMVSGTRTDSIGTYTGEFDSTFLASGHGIMEGPKGKYYNGNWLKDKRSGFGIGTDKTGRIKAGEWKKDTYKGEQLTYTTERIYGIDISRHQHEKGKKKYRINWNAMRITHLGSLSKKRISGRVDYPISFVYIKSTEGTTVRNKYYLYDHAQARRHGIHCGSYHFFSLKSSAAKQARHFLRNSRFGKGDLPPMLDVEPTESQIRKAGGTEVMFRMIRTWMQTVKKATGKRPILYVSQQFVNKYLPLASDIKNDYPIWIARYGEYKPDVKLIFWQLSPDGRVKGIHGDVDINVFNGYKDKFNQFIIYNS</sequence>
<keyword evidence="5" id="KW-1185">Reference proteome</keyword>
<comment type="similarity">
    <text evidence="1">Belongs to the glycosyl hydrolase 25 family.</text>
</comment>
<evidence type="ECO:0000256" key="3">
    <source>
        <dbReference type="SAM" id="SignalP"/>
    </source>
</evidence>
<gene>
    <name evidence="4" type="ORF">HPS54_00040</name>
</gene>
<dbReference type="PANTHER" id="PTHR34135:SF2">
    <property type="entry name" value="LYSOZYME"/>
    <property type="match status" value="1"/>
</dbReference>
<keyword evidence="2" id="KW-0677">Repeat</keyword>
<dbReference type="InterPro" id="IPR002053">
    <property type="entry name" value="Glyco_hydro_25"/>
</dbReference>
<comment type="caution">
    <text evidence="4">The sequence shown here is derived from an EMBL/GenBank/DDBJ whole genome shotgun (WGS) entry which is preliminary data.</text>
</comment>
<dbReference type="Pfam" id="PF02493">
    <property type="entry name" value="MORN"/>
    <property type="match status" value="4"/>
</dbReference>
<dbReference type="Proteomes" id="UP000820977">
    <property type="component" value="Unassembled WGS sequence"/>
</dbReference>
<feature type="chain" id="PRO_5045107075" evidence="3">
    <location>
        <begin position="24"/>
        <end position="396"/>
    </location>
</feature>
<evidence type="ECO:0000313" key="5">
    <source>
        <dbReference type="Proteomes" id="UP000820977"/>
    </source>
</evidence>
<dbReference type="Pfam" id="PF01183">
    <property type="entry name" value="Glyco_hydro_25"/>
    <property type="match status" value="1"/>
</dbReference>
<dbReference type="SUPFAM" id="SSF51445">
    <property type="entry name" value="(Trans)glycosidases"/>
    <property type="match status" value="1"/>
</dbReference>
<keyword evidence="4" id="KW-0378">Hydrolase</keyword>
<reference evidence="4 5" key="1">
    <citation type="submission" date="2020-05" db="EMBL/GenBank/DDBJ databases">
        <title>Distinct polysaccharide utilization as determinants for interspecies competition between intestinal Prevotella spp.</title>
        <authorList>
            <person name="Galvez E.J.C."/>
            <person name="Iljazovic A."/>
            <person name="Strowig T."/>
        </authorList>
    </citation>
    <scope>NUCLEOTIDE SEQUENCE [LARGE SCALE GENOMIC DNA]</scope>
    <source>
        <strain evidence="4 5">PCHR</strain>
    </source>
</reference>
<dbReference type="PROSITE" id="PS51904">
    <property type="entry name" value="GLYCOSYL_HYDROL_F25_2"/>
    <property type="match status" value="1"/>
</dbReference>
<dbReference type="Gene3D" id="2.20.110.10">
    <property type="entry name" value="Histone H3 K4-specific methyltransferase SET7/9 N-terminal domain"/>
    <property type="match status" value="1"/>
</dbReference>